<evidence type="ECO:0000313" key="1">
    <source>
        <dbReference type="EMBL" id="EGD74850.1"/>
    </source>
</evidence>
<dbReference type="AlphaFoldDB" id="F2UE00"/>
<dbReference type="Proteomes" id="UP000007799">
    <property type="component" value="Unassembled WGS sequence"/>
</dbReference>
<dbReference type="RefSeq" id="XP_004992495.1">
    <property type="nucleotide sequence ID" value="XM_004992438.1"/>
</dbReference>
<dbReference type="OrthoDB" id="20822at2759"/>
<dbReference type="InParanoid" id="F2UE00"/>
<keyword evidence="2" id="KW-1185">Reference proteome</keyword>
<protein>
    <submittedName>
        <fullName evidence="1">Uncharacterized protein</fullName>
    </submittedName>
</protein>
<sequence length="71" mass="8135">MEELVLVPMQGWLEVMYDAYNEVRSDDNDTAWYSYAKEFLADQKSDLDYDSILEEVKATGGANYGTGVRKE</sequence>
<dbReference type="EMBL" id="GL832970">
    <property type="protein sequence ID" value="EGD74850.1"/>
    <property type="molecule type" value="Genomic_DNA"/>
</dbReference>
<evidence type="ECO:0000313" key="2">
    <source>
        <dbReference type="Proteomes" id="UP000007799"/>
    </source>
</evidence>
<reference evidence="1" key="1">
    <citation type="submission" date="2009-08" db="EMBL/GenBank/DDBJ databases">
        <title>Annotation of Salpingoeca rosetta.</title>
        <authorList>
            <consortium name="The Broad Institute Genome Sequencing Platform"/>
            <person name="Russ C."/>
            <person name="Cuomo C."/>
            <person name="Burger G."/>
            <person name="Gray M.W."/>
            <person name="Holland P.W.H."/>
            <person name="King N."/>
            <person name="Lang F.B.F."/>
            <person name="Roger A.J."/>
            <person name="Ruiz-Trillo I."/>
            <person name="Young S.K."/>
            <person name="Zeng Q."/>
            <person name="Gargeya S."/>
            <person name="Alvarado L."/>
            <person name="Berlin A."/>
            <person name="Chapman S.B."/>
            <person name="Chen Z."/>
            <person name="Freedman E."/>
            <person name="Gellesch M."/>
            <person name="Goldberg J."/>
            <person name="Griggs A."/>
            <person name="Gujja S."/>
            <person name="Heilman E."/>
            <person name="Heiman D."/>
            <person name="Howarth C."/>
            <person name="Mehta T."/>
            <person name="Neiman D."/>
            <person name="Pearson M."/>
            <person name="Roberts A."/>
            <person name="Saif S."/>
            <person name="Shea T."/>
            <person name="Shenoy N."/>
            <person name="Sisk P."/>
            <person name="Stolte C."/>
            <person name="Sykes S."/>
            <person name="White J."/>
            <person name="Yandava C."/>
            <person name="Haas B."/>
            <person name="Nusbaum C."/>
            <person name="Birren B."/>
        </authorList>
    </citation>
    <scope>NUCLEOTIDE SEQUENCE [LARGE SCALE GENOMIC DNA]</scope>
    <source>
        <strain evidence="1">ATCC 50818</strain>
    </source>
</reference>
<accession>F2UE00</accession>
<organism evidence="2">
    <name type="scientific">Salpingoeca rosetta (strain ATCC 50818 / BSB-021)</name>
    <dbReference type="NCBI Taxonomy" id="946362"/>
    <lineage>
        <taxon>Eukaryota</taxon>
        <taxon>Choanoflagellata</taxon>
        <taxon>Craspedida</taxon>
        <taxon>Salpingoecidae</taxon>
        <taxon>Salpingoeca</taxon>
    </lineage>
</organism>
<dbReference type="KEGG" id="sre:PTSG_07080"/>
<proteinExistence type="predicted"/>
<name>F2UE00_SALR5</name>
<dbReference type="GeneID" id="16073062"/>
<gene>
    <name evidence="1" type="ORF">PTSG_07080</name>
</gene>